<dbReference type="InterPro" id="IPR017451">
    <property type="entry name" value="F-box-assoc_interact_dom"/>
</dbReference>
<sequence>AAVIHSSCWTPAATMADPPHRSLPDEITIWEILVRLPPKSLLRCRAVCRAWRSATSARRFLLAHHALQPTLPLLYGFNFVGDEVQSLDIIPFHQRAGAGQLQLRPVARLEQDSDFHHLEACCDGLLVLSFRNTSVRDWRFAVCNPATRQYAPLPMAYGSGVEYSLLGMYPHIPTGDYRLLMYRASALMHGELVPAAAQDGSYIFTLGSGQPPMHIGFLDAEVLTYTFGSLLFRGSLHWRPPGNMIMVFDTTTELFRQMRAPVVLGHAKLFQMDEMLGMSGFNDGGTTIDIWMAQDYERGVWACKYRVEFSVADLTLRFGKFDGSSWVVAVPWDGDVLLLVNFGEWLLHVDIGGKLVATFHRKGLGPANLQLKQTLVQHTFFPTLEGYVANSAPFI</sequence>
<dbReference type="SMART" id="SM00256">
    <property type="entry name" value="FBOX"/>
    <property type="match status" value="1"/>
</dbReference>
<name>A0A453GLX7_AEGTS</name>
<protein>
    <recommendedName>
        <fullName evidence="1">F-box domain-containing protein</fullName>
    </recommendedName>
</protein>
<dbReference type="Proteomes" id="UP000015105">
    <property type="component" value="Chromosome 3D"/>
</dbReference>
<dbReference type="EnsemblPlants" id="AET3Gv21109400.1">
    <property type="protein sequence ID" value="AET3Gv21109400.1"/>
    <property type="gene ID" value="AET3Gv21109400"/>
</dbReference>
<dbReference type="CDD" id="cd22157">
    <property type="entry name" value="F-box_AtFBW1-like"/>
    <property type="match status" value="1"/>
</dbReference>
<feature type="domain" description="F-box" evidence="1">
    <location>
        <begin position="23"/>
        <end position="64"/>
    </location>
</feature>
<dbReference type="SUPFAM" id="SSF81383">
    <property type="entry name" value="F-box domain"/>
    <property type="match status" value="1"/>
</dbReference>
<dbReference type="InterPro" id="IPR013187">
    <property type="entry name" value="F-box-assoc_dom_typ3"/>
</dbReference>
<evidence type="ECO:0000259" key="1">
    <source>
        <dbReference type="SMART" id="SM00256"/>
    </source>
</evidence>
<evidence type="ECO:0000313" key="3">
    <source>
        <dbReference type="Proteomes" id="UP000015105"/>
    </source>
</evidence>
<dbReference type="AlphaFoldDB" id="A0A453GLX7"/>
<reference evidence="3" key="1">
    <citation type="journal article" date="2014" name="Science">
        <title>Ancient hybridizations among the ancestral genomes of bread wheat.</title>
        <authorList>
            <consortium name="International Wheat Genome Sequencing Consortium,"/>
            <person name="Marcussen T."/>
            <person name="Sandve S.R."/>
            <person name="Heier L."/>
            <person name="Spannagl M."/>
            <person name="Pfeifer M."/>
            <person name="Jakobsen K.S."/>
            <person name="Wulff B.B."/>
            <person name="Steuernagel B."/>
            <person name="Mayer K.F."/>
            <person name="Olsen O.A."/>
        </authorList>
    </citation>
    <scope>NUCLEOTIDE SEQUENCE [LARGE SCALE GENOMIC DNA]</scope>
    <source>
        <strain evidence="3">cv. AL8/78</strain>
    </source>
</reference>
<dbReference type="PANTHER" id="PTHR47993">
    <property type="entry name" value="OS09G0372900 PROTEIN-RELATED"/>
    <property type="match status" value="1"/>
</dbReference>
<organism evidence="2 3">
    <name type="scientific">Aegilops tauschii subsp. strangulata</name>
    <name type="common">Goatgrass</name>
    <dbReference type="NCBI Taxonomy" id="200361"/>
    <lineage>
        <taxon>Eukaryota</taxon>
        <taxon>Viridiplantae</taxon>
        <taxon>Streptophyta</taxon>
        <taxon>Embryophyta</taxon>
        <taxon>Tracheophyta</taxon>
        <taxon>Spermatophyta</taxon>
        <taxon>Magnoliopsida</taxon>
        <taxon>Liliopsida</taxon>
        <taxon>Poales</taxon>
        <taxon>Poaceae</taxon>
        <taxon>BOP clade</taxon>
        <taxon>Pooideae</taxon>
        <taxon>Triticodae</taxon>
        <taxon>Triticeae</taxon>
        <taxon>Triticinae</taxon>
        <taxon>Aegilops</taxon>
    </lineage>
</organism>
<evidence type="ECO:0000313" key="2">
    <source>
        <dbReference type="EnsemblPlants" id="AET3Gv21109400.1"/>
    </source>
</evidence>
<dbReference type="STRING" id="200361.A0A453GLX7"/>
<reference evidence="3" key="2">
    <citation type="journal article" date="2017" name="Nat. Plants">
        <title>The Aegilops tauschii genome reveals multiple impacts of transposons.</title>
        <authorList>
            <person name="Zhao G."/>
            <person name="Zou C."/>
            <person name="Li K."/>
            <person name="Wang K."/>
            <person name="Li T."/>
            <person name="Gao L."/>
            <person name="Zhang X."/>
            <person name="Wang H."/>
            <person name="Yang Z."/>
            <person name="Liu X."/>
            <person name="Jiang W."/>
            <person name="Mao L."/>
            <person name="Kong X."/>
            <person name="Jiao Y."/>
            <person name="Jia J."/>
        </authorList>
    </citation>
    <scope>NUCLEOTIDE SEQUENCE [LARGE SCALE GENOMIC DNA]</scope>
    <source>
        <strain evidence="3">cv. AL8/78</strain>
    </source>
</reference>
<accession>A0A453GLX7</accession>
<dbReference type="Pfam" id="PF12937">
    <property type="entry name" value="F-box-like"/>
    <property type="match status" value="1"/>
</dbReference>
<dbReference type="Pfam" id="PF08268">
    <property type="entry name" value="FBA_3"/>
    <property type="match status" value="1"/>
</dbReference>
<reference evidence="2" key="3">
    <citation type="journal article" date="2017" name="Nature">
        <title>Genome sequence of the progenitor of the wheat D genome Aegilops tauschii.</title>
        <authorList>
            <person name="Luo M.C."/>
            <person name="Gu Y.Q."/>
            <person name="Puiu D."/>
            <person name="Wang H."/>
            <person name="Twardziok S.O."/>
            <person name="Deal K.R."/>
            <person name="Huo N."/>
            <person name="Zhu T."/>
            <person name="Wang L."/>
            <person name="Wang Y."/>
            <person name="McGuire P.E."/>
            <person name="Liu S."/>
            <person name="Long H."/>
            <person name="Ramasamy R.K."/>
            <person name="Rodriguez J.C."/>
            <person name="Van S.L."/>
            <person name="Yuan L."/>
            <person name="Wang Z."/>
            <person name="Xia Z."/>
            <person name="Xiao L."/>
            <person name="Anderson O.D."/>
            <person name="Ouyang S."/>
            <person name="Liang Y."/>
            <person name="Zimin A.V."/>
            <person name="Pertea G."/>
            <person name="Qi P."/>
            <person name="Bennetzen J.L."/>
            <person name="Dai X."/>
            <person name="Dawson M.W."/>
            <person name="Muller H.G."/>
            <person name="Kugler K."/>
            <person name="Rivarola-Duarte L."/>
            <person name="Spannagl M."/>
            <person name="Mayer K.F.X."/>
            <person name="Lu F.H."/>
            <person name="Bevan M.W."/>
            <person name="Leroy P."/>
            <person name="Li P."/>
            <person name="You F.M."/>
            <person name="Sun Q."/>
            <person name="Liu Z."/>
            <person name="Lyons E."/>
            <person name="Wicker T."/>
            <person name="Salzberg S.L."/>
            <person name="Devos K.M."/>
            <person name="Dvorak J."/>
        </authorList>
    </citation>
    <scope>NUCLEOTIDE SEQUENCE [LARGE SCALE GENOMIC DNA]</scope>
    <source>
        <strain evidence="2">cv. AL8/78</strain>
    </source>
</reference>
<dbReference type="Gramene" id="AET3Gv21109400.1">
    <property type="protein sequence ID" value="AET3Gv21109400.1"/>
    <property type="gene ID" value="AET3Gv21109400"/>
</dbReference>
<reference evidence="2" key="4">
    <citation type="submission" date="2019-03" db="UniProtKB">
        <authorList>
            <consortium name="EnsemblPlants"/>
        </authorList>
    </citation>
    <scope>IDENTIFICATION</scope>
</reference>
<dbReference type="InterPro" id="IPR001810">
    <property type="entry name" value="F-box_dom"/>
</dbReference>
<dbReference type="InterPro" id="IPR036047">
    <property type="entry name" value="F-box-like_dom_sf"/>
</dbReference>
<proteinExistence type="predicted"/>
<keyword evidence="3" id="KW-1185">Reference proteome</keyword>
<reference evidence="2" key="5">
    <citation type="journal article" date="2021" name="G3 (Bethesda)">
        <title>Aegilops tauschii genome assembly Aet v5.0 features greater sequence contiguity and improved annotation.</title>
        <authorList>
            <person name="Wang L."/>
            <person name="Zhu T."/>
            <person name="Rodriguez J.C."/>
            <person name="Deal K.R."/>
            <person name="Dubcovsky J."/>
            <person name="McGuire P.E."/>
            <person name="Lux T."/>
            <person name="Spannagl M."/>
            <person name="Mayer K.F.X."/>
            <person name="Baldrich P."/>
            <person name="Meyers B.C."/>
            <person name="Huo N."/>
            <person name="Gu Y.Q."/>
            <person name="Zhou H."/>
            <person name="Devos K.M."/>
            <person name="Bennetzen J.L."/>
            <person name="Unver T."/>
            <person name="Budak H."/>
            <person name="Gulick P.J."/>
            <person name="Galiba G."/>
            <person name="Kalapos B."/>
            <person name="Nelson D.R."/>
            <person name="Li P."/>
            <person name="You F.M."/>
            <person name="Luo M.C."/>
            <person name="Dvorak J."/>
        </authorList>
    </citation>
    <scope>NUCLEOTIDE SEQUENCE [LARGE SCALE GENOMIC DNA]</scope>
    <source>
        <strain evidence="2">cv. AL8/78</strain>
    </source>
</reference>
<dbReference type="NCBIfam" id="TIGR01640">
    <property type="entry name" value="F_box_assoc_1"/>
    <property type="match status" value="1"/>
</dbReference>
<dbReference type="Gene3D" id="1.20.1280.50">
    <property type="match status" value="1"/>
</dbReference>
<dbReference type="PANTHER" id="PTHR47993:SF200">
    <property type="entry name" value="GENOME ASSEMBLY, CHROMOSOME: II"/>
    <property type="match status" value="1"/>
</dbReference>
<dbReference type="InterPro" id="IPR050233">
    <property type="entry name" value="A_thaliana_F-box"/>
</dbReference>